<protein>
    <recommendedName>
        <fullName evidence="1">HNH nuclease domain-containing protein</fullName>
    </recommendedName>
</protein>
<name>A0A7Y9PDL2_9BACT</name>
<evidence type="ECO:0000313" key="3">
    <source>
        <dbReference type="Proteomes" id="UP000589520"/>
    </source>
</evidence>
<dbReference type="GO" id="GO:0003676">
    <property type="term" value="F:nucleic acid binding"/>
    <property type="evidence" value="ECO:0007669"/>
    <property type="project" value="InterPro"/>
</dbReference>
<dbReference type="InterPro" id="IPR002711">
    <property type="entry name" value="HNH"/>
</dbReference>
<sequence length="320" mass="36990">MARRSQPNDRPEELRRELVELLTNFAEQLHRDDLRAKVIALVPAFQKLRDLGSSLIPTSDANSARARILAYLLKYPHQIIDGDELAVISGISEWARRVRELRVEFGWWIYSGYTFADIASAADDAGDAAELAGVEAIHIRPDQYILMRIEEDRDAAYRWNVLNEIRGKKVSVTDKILEYFRRNVGKQITGEELKYLAGDAKEWARRVRELRTEAGWPIITRNSGREDLAVGVYVLEEDRQAEEHDRRIPDDVRVAVLKRDNFSCVQCGWNRSMLSHDDPRKFLELHHKTHHKNKGANTVENLETLCNVHHDALHRKLKQT</sequence>
<evidence type="ECO:0000259" key="1">
    <source>
        <dbReference type="SMART" id="SM00507"/>
    </source>
</evidence>
<proteinExistence type="predicted"/>
<keyword evidence="3" id="KW-1185">Reference proteome</keyword>
<accession>A0A7Y9PDL2</accession>
<dbReference type="RefSeq" id="WP_179487016.1">
    <property type="nucleotide sequence ID" value="NZ_JACCCW010000001.1"/>
</dbReference>
<feature type="domain" description="HNH nuclease" evidence="1">
    <location>
        <begin position="251"/>
        <end position="311"/>
    </location>
</feature>
<reference evidence="2 3" key="1">
    <citation type="submission" date="2020-07" db="EMBL/GenBank/DDBJ databases">
        <title>Genomic Encyclopedia of Type Strains, Phase IV (KMG-V): Genome sequencing to study the core and pangenomes of soil and plant-associated prokaryotes.</title>
        <authorList>
            <person name="Whitman W."/>
        </authorList>
    </citation>
    <scope>NUCLEOTIDE SEQUENCE [LARGE SCALE GENOMIC DNA]</scope>
    <source>
        <strain evidence="2 3">X4EP2</strain>
    </source>
</reference>
<gene>
    <name evidence="2" type="ORF">HDF17_000265</name>
</gene>
<dbReference type="GO" id="GO:0008270">
    <property type="term" value="F:zinc ion binding"/>
    <property type="evidence" value="ECO:0007669"/>
    <property type="project" value="InterPro"/>
</dbReference>
<organism evidence="2 3">
    <name type="scientific">Granulicella arctica</name>
    <dbReference type="NCBI Taxonomy" id="940613"/>
    <lineage>
        <taxon>Bacteria</taxon>
        <taxon>Pseudomonadati</taxon>
        <taxon>Acidobacteriota</taxon>
        <taxon>Terriglobia</taxon>
        <taxon>Terriglobales</taxon>
        <taxon>Acidobacteriaceae</taxon>
        <taxon>Granulicella</taxon>
    </lineage>
</organism>
<dbReference type="Proteomes" id="UP000589520">
    <property type="component" value="Unassembled WGS sequence"/>
</dbReference>
<dbReference type="Pfam" id="PF01844">
    <property type="entry name" value="HNH"/>
    <property type="match status" value="1"/>
</dbReference>
<dbReference type="InterPro" id="IPR003615">
    <property type="entry name" value="HNH_nuc"/>
</dbReference>
<dbReference type="AlphaFoldDB" id="A0A7Y9PDL2"/>
<dbReference type="GO" id="GO:0004519">
    <property type="term" value="F:endonuclease activity"/>
    <property type="evidence" value="ECO:0007669"/>
    <property type="project" value="InterPro"/>
</dbReference>
<dbReference type="CDD" id="cd00085">
    <property type="entry name" value="HNHc"/>
    <property type="match status" value="1"/>
</dbReference>
<comment type="caution">
    <text evidence="2">The sequence shown here is derived from an EMBL/GenBank/DDBJ whole genome shotgun (WGS) entry which is preliminary data.</text>
</comment>
<dbReference type="EMBL" id="JACCCW010000001">
    <property type="protein sequence ID" value="NYF77978.1"/>
    <property type="molecule type" value="Genomic_DNA"/>
</dbReference>
<dbReference type="SMART" id="SM00507">
    <property type="entry name" value="HNHc"/>
    <property type="match status" value="1"/>
</dbReference>
<evidence type="ECO:0000313" key="2">
    <source>
        <dbReference type="EMBL" id="NYF77978.1"/>
    </source>
</evidence>